<evidence type="ECO:0000313" key="2">
    <source>
        <dbReference type="Proteomes" id="UP000444721"/>
    </source>
</evidence>
<organism evidence="1 2">
    <name type="scientific">Naegleria fowleri</name>
    <name type="common">Brain eating amoeba</name>
    <dbReference type="NCBI Taxonomy" id="5763"/>
    <lineage>
        <taxon>Eukaryota</taxon>
        <taxon>Discoba</taxon>
        <taxon>Heterolobosea</taxon>
        <taxon>Tetramitia</taxon>
        <taxon>Eutetramitia</taxon>
        <taxon>Vahlkampfiidae</taxon>
        <taxon>Naegleria</taxon>
    </lineage>
</organism>
<comment type="caution">
    <text evidence="1">The sequence shown here is derived from an EMBL/GenBank/DDBJ whole genome shotgun (WGS) entry which is preliminary data.</text>
</comment>
<sequence length="362" mass="41999">MTSFTEFVKQEIEPNVKEFLFWLEHVANIKERNEAVNTMIQTDATFRSKIISSDADDILKVFDAVVLNIEQFISIFEFLCCSQGNLKKILELSLQQPNDCTSLQIMQPLIDVVNKFYEQDIDHGDGLYYLVWCVNCFTRMMQKEWLKVREKHLYFRKEIHAFKKKKKLNSKCLSIDDEEFTPKSGHIDAQSPNEMMSSFVDVLSNSTQCDEKLQALNSISEMKELALQIFSNPVCYEALKELYQQHGMKDMIMNIMANVFAHSHHCSDMQQETLNCMQKLFQDWKFFFSMAELNNERQQLSSIQCRFIANGAFISDEFGCLAECFLPDLCFTIRSQCDLCNDANKVKLPHMNVLRAAAAMDS</sequence>
<keyword evidence="2" id="KW-1185">Reference proteome</keyword>
<evidence type="ECO:0000313" key="1">
    <source>
        <dbReference type="EMBL" id="KAF0983392.1"/>
    </source>
</evidence>
<dbReference type="EMBL" id="VFQX01000006">
    <property type="protein sequence ID" value="KAF0983392.1"/>
    <property type="molecule type" value="Genomic_DNA"/>
</dbReference>
<dbReference type="VEuPathDB" id="AmoebaDB:FDP41_010457"/>
<protein>
    <submittedName>
        <fullName evidence="1">Uncharacterized protein</fullName>
    </submittedName>
</protein>
<dbReference type="Proteomes" id="UP000444721">
    <property type="component" value="Unassembled WGS sequence"/>
</dbReference>
<name>A0A6A5C8X2_NAEFO</name>
<dbReference type="RefSeq" id="XP_044568105.1">
    <property type="nucleotide sequence ID" value="XM_044700757.1"/>
</dbReference>
<dbReference type="GeneID" id="68117672"/>
<reference evidence="1 2" key="1">
    <citation type="journal article" date="2019" name="Sci. Rep.">
        <title>Nanopore sequencing improves the draft genome of the human pathogenic amoeba Naegleria fowleri.</title>
        <authorList>
            <person name="Liechti N."/>
            <person name="Schurch N."/>
            <person name="Bruggmann R."/>
            <person name="Wittwer M."/>
        </authorList>
    </citation>
    <scope>NUCLEOTIDE SEQUENCE [LARGE SCALE GENOMIC DNA]</scope>
    <source>
        <strain evidence="1 2">ATCC 30894</strain>
    </source>
</reference>
<dbReference type="AlphaFoldDB" id="A0A6A5C8X2"/>
<accession>A0A6A5C8X2</accession>
<proteinExistence type="predicted"/>
<dbReference type="VEuPathDB" id="AmoebaDB:NfTy_012280"/>
<gene>
    <name evidence="1" type="ORF">FDP41_010457</name>
</gene>